<dbReference type="Pfam" id="PF24931">
    <property type="entry name" value="ACT_ACR9_3rd"/>
    <property type="match status" value="1"/>
</dbReference>
<comment type="caution">
    <text evidence="7">Lacks conserved residue(s) required for the propagation of feature annotation.</text>
</comment>
<evidence type="ECO:0000256" key="3">
    <source>
        <dbReference type="ARBA" id="ARBA00022737"/>
    </source>
</evidence>
<dbReference type="Gene3D" id="1.10.3090.10">
    <property type="entry name" value="cca-adding enzyme, domain 2"/>
    <property type="match status" value="1"/>
</dbReference>
<comment type="catalytic activity">
    <reaction evidence="7">
        <text>[protein-PII]-uridylyl-L-tyrosine + H2O = [protein-PII]-L-tyrosine + UMP + H(+)</text>
        <dbReference type="Rhea" id="RHEA:48600"/>
        <dbReference type="Rhea" id="RHEA-COMP:12147"/>
        <dbReference type="Rhea" id="RHEA-COMP:12148"/>
        <dbReference type="ChEBI" id="CHEBI:15377"/>
        <dbReference type="ChEBI" id="CHEBI:15378"/>
        <dbReference type="ChEBI" id="CHEBI:46858"/>
        <dbReference type="ChEBI" id="CHEBI:57865"/>
        <dbReference type="ChEBI" id="CHEBI:90602"/>
    </reaction>
</comment>
<evidence type="ECO:0000259" key="9">
    <source>
        <dbReference type="PROSITE" id="PS51831"/>
    </source>
</evidence>
<dbReference type="InterPro" id="IPR006674">
    <property type="entry name" value="HD_domain"/>
</dbReference>
<dbReference type="EC" id="2.7.7.59" evidence="7"/>
<dbReference type="AlphaFoldDB" id="A0A846QR52"/>
<dbReference type="GO" id="GO:0008773">
    <property type="term" value="F:[protein-PII] uridylyltransferase activity"/>
    <property type="evidence" value="ECO:0007669"/>
    <property type="project" value="UniProtKB-UniRule"/>
</dbReference>
<keyword evidence="6 7" id="KW-0511">Multifunctional enzyme</keyword>
<organism evidence="10 11">
    <name type="scientific">Desulfobaculum xiamenense</name>
    <dbReference type="NCBI Taxonomy" id="995050"/>
    <lineage>
        <taxon>Bacteria</taxon>
        <taxon>Pseudomonadati</taxon>
        <taxon>Thermodesulfobacteriota</taxon>
        <taxon>Desulfovibrionia</taxon>
        <taxon>Desulfovibrionales</taxon>
        <taxon>Desulfovibrionaceae</taxon>
        <taxon>Desulfobaculum</taxon>
    </lineage>
</organism>
<comment type="similarity">
    <text evidence="7">Belongs to the GlnD family.</text>
</comment>
<dbReference type="InterPro" id="IPR045865">
    <property type="entry name" value="ACT-like_dom_sf"/>
</dbReference>
<dbReference type="SUPFAM" id="SSF81593">
    <property type="entry name" value="Nucleotidyltransferase substrate binding subunit/domain"/>
    <property type="match status" value="1"/>
</dbReference>
<dbReference type="SUPFAM" id="SSF55021">
    <property type="entry name" value="ACT-like"/>
    <property type="match status" value="1"/>
</dbReference>
<feature type="region of interest" description="Uridylyltransferase" evidence="7">
    <location>
        <begin position="1"/>
        <end position="317"/>
    </location>
</feature>
<keyword evidence="2 7" id="KW-0548">Nucleotidyltransferase</keyword>
<evidence type="ECO:0000256" key="6">
    <source>
        <dbReference type="ARBA" id="ARBA00023268"/>
    </source>
</evidence>
<sequence length="866" mass="94341">MSDRELPRVNAALGDARRLASAAGVSPSELSGVVDRHFARRLADVWPVELGAPDEAPFAVCALGDYGRGELCLHSDIELLLVYEKAIPPEALDLAQSLLSPLWDAGFDVTHSFRSIKETLSLARADFAFFASLLDARPVAGSPDIFDSFSTQFAVKVMAKKRQAFLSYLERFNAVRLRRQGDASTLLEPDVREGVGGLRDVHQVLWLGRVFHGAAGPDALVAQGLFTQQEKAALDEQVGFVLAVQNALHVFYGRRDERLTRDALPVVAARFKGQGGADGAALLGRLHRCMASFKALRASFMAALPDENGRKRRSSRVSAELIECGGELHLDPGVEVAEGLAGGMDILRQSAELGLALSWQARRALERHVDSCDTRQADGDPAVAMFRAALRSGHVRLFVSQMLETGALEALVPEFCFVRDFVQFDDYHIHTVGRHTVNVMAALDGAQRQVPEVVAGAWRLLDDVEPLFLAALFHDLGKGAQRGHAERGARVAREVLERWGVDGALVEDVVFLVRNHLVLRHTAQRRDIDDESEVAGCAAVIGSPRRLAMLHVLTWADAVATGPEAWTRWIARQVAELAERVQRMMERGGPSGADSVRRVLRVRDGVRAALEAAGEGDIAEAVLDAMPTRYALAVELPDILRHVSMLRTLHLAVEEDRRVKPGGRGGEGVFVRDSRYLADADAWEIAVAASYTPDLFAAATGVLTLMEVNILAASSFLWRDGTAVDVFIVNGLPESMAPEELWKRVDYSLRAALSGRLSLDARLAELRGGVSPVAEREVDVAVGADASDFHTVIEVEAPDRLGVLYDMACAFRDQGLDVVLAKVATRGERATDVFYVREGGRKVASVQRLREIGQALRQRLAPGPVV</sequence>
<dbReference type="SUPFAM" id="SSF109604">
    <property type="entry name" value="HD-domain/PDEase-like"/>
    <property type="match status" value="1"/>
</dbReference>
<evidence type="ECO:0000256" key="1">
    <source>
        <dbReference type="ARBA" id="ARBA00022679"/>
    </source>
</evidence>
<gene>
    <name evidence="7" type="primary">glnD</name>
    <name evidence="10" type="ORF">GGQ74_002526</name>
</gene>
<feature type="domain" description="HD" evidence="9">
    <location>
        <begin position="432"/>
        <end position="550"/>
    </location>
</feature>
<comment type="catalytic activity">
    <reaction evidence="7">
        <text>[protein-PII]-L-tyrosine + UTP = [protein-PII]-uridylyl-L-tyrosine + diphosphate</text>
        <dbReference type="Rhea" id="RHEA:13673"/>
        <dbReference type="Rhea" id="RHEA-COMP:12147"/>
        <dbReference type="Rhea" id="RHEA-COMP:12148"/>
        <dbReference type="ChEBI" id="CHEBI:33019"/>
        <dbReference type="ChEBI" id="CHEBI:46398"/>
        <dbReference type="ChEBI" id="CHEBI:46858"/>
        <dbReference type="ChEBI" id="CHEBI:90602"/>
        <dbReference type="EC" id="2.7.7.59"/>
    </reaction>
</comment>
<name>A0A846QR52_9BACT</name>
<keyword evidence="5 7" id="KW-0460">Magnesium</keyword>
<dbReference type="CDD" id="cd05401">
    <property type="entry name" value="NT_GlnE_GlnD_like"/>
    <property type="match status" value="1"/>
</dbReference>
<evidence type="ECO:0000313" key="10">
    <source>
        <dbReference type="EMBL" id="NJB68853.1"/>
    </source>
</evidence>
<comment type="cofactor">
    <cofactor evidence="7">
        <name>Mg(2+)</name>
        <dbReference type="ChEBI" id="CHEBI:18420"/>
    </cofactor>
</comment>
<evidence type="ECO:0000256" key="2">
    <source>
        <dbReference type="ARBA" id="ARBA00022695"/>
    </source>
</evidence>
<evidence type="ECO:0000256" key="7">
    <source>
        <dbReference type="HAMAP-Rule" id="MF_00277"/>
    </source>
</evidence>
<dbReference type="GO" id="GO:0008081">
    <property type="term" value="F:phosphoric diester hydrolase activity"/>
    <property type="evidence" value="ECO:0007669"/>
    <property type="project" value="UniProtKB-UniRule"/>
</dbReference>
<dbReference type="PIRSF" id="PIRSF006288">
    <property type="entry name" value="PII_uridyltransf"/>
    <property type="match status" value="1"/>
</dbReference>
<comment type="function">
    <text evidence="7">Modifies, by uridylylation and deuridylylation, the PII regulatory proteins (GlnB and homologs), in response to the nitrogen status of the cell that GlnD senses through the glutamine level. Under low glutamine levels, catalyzes the conversion of the PII proteins and UTP to PII-UMP and PPi, while under higher glutamine levels, GlnD hydrolyzes PII-UMP to PII and UMP (deuridylylation). Thus, controls uridylylation state and activity of the PII proteins, and plays an important role in the regulation of nitrogen metabolism.</text>
</comment>
<dbReference type="EMBL" id="JAATJA010000002">
    <property type="protein sequence ID" value="NJB68853.1"/>
    <property type="molecule type" value="Genomic_DNA"/>
</dbReference>
<dbReference type="SMART" id="SM00471">
    <property type="entry name" value="HDc"/>
    <property type="match status" value="1"/>
</dbReference>
<dbReference type="Pfam" id="PF01966">
    <property type="entry name" value="HD"/>
    <property type="match status" value="1"/>
</dbReference>
<dbReference type="CDD" id="cd04900">
    <property type="entry name" value="ACT_UUR-like_1"/>
    <property type="match status" value="1"/>
</dbReference>
<keyword evidence="11" id="KW-1185">Reference proteome</keyword>
<evidence type="ECO:0000256" key="5">
    <source>
        <dbReference type="ARBA" id="ARBA00022842"/>
    </source>
</evidence>
<comment type="activity regulation">
    <text evidence="7">Uridylyltransferase (UTase) activity is inhibited by glutamine, while glutamine activates uridylyl-removing (UR) activity.</text>
</comment>
<dbReference type="PROSITE" id="PS51831">
    <property type="entry name" value="HD"/>
    <property type="match status" value="1"/>
</dbReference>
<dbReference type="CDD" id="cd04899">
    <property type="entry name" value="ACT_ACR-UUR-like_2"/>
    <property type="match status" value="1"/>
</dbReference>
<feature type="domain" description="ACT" evidence="8">
    <location>
        <begin position="792"/>
        <end position="866"/>
    </location>
</feature>
<dbReference type="PANTHER" id="PTHR47320:SF1">
    <property type="entry name" value="BIFUNCTIONAL URIDYLYLTRANSFERASE_URIDYLYL-REMOVING ENZYME"/>
    <property type="match status" value="1"/>
</dbReference>
<dbReference type="HAMAP" id="MF_00277">
    <property type="entry name" value="PII_uridylyl_transf"/>
    <property type="match status" value="1"/>
</dbReference>
<dbReference type="RefSeq" id="WP_167941890.1">
    <property type="nucleotide sequence ID" value="NZ_JAATJA010000002.1"/>
</dbReference>
<keyword evidence="1 7" id="KW-0808">Transferase</keyword>
<dbReference type="GO" id="GO:0006808">
    <property type="term" value="P:regulation of nitrogen utilization"/>
    <property type="evidence" value="ECO:0007669"/>
    <property type="project" value="UniProtKB-UniRule"/>
</dbReference>
<evidence type="ECO:0000259" key="8">
    <source>
        <dbReference type="PROSITE" id="PS51671"/>
    </source>
</evidence>
<dbReference type="SUPFAM" id="SSF81301">
    <property type="entry name" value="Nucleotidyltransferase"/>
    <property type="match status" value="1"/>
</dbReference>
<evidence type="ECO:0000313" key="11">
    <source>
        <dbReference type="Proteomes" id="UP000580856"/>
    </source>
</evidence>
<dbReference type="InterPro" id="IPR010043">
    <property type="entry name" value="UTase/UR"/>
</dbReference>
<dbReference type="PROSITE" id="PS51671">
    <property type="entry name" value="ACT"/>
    <property type="match status" value="1"/>
</dbReference>
<dbReference type="InterPro" id="IPR003607">
    <property type="entry name" value="HD/PDEase_dom"/>
</dbReference>
<dbReference type="Proteomes" id="UP000580856">
    <property type="component" value="Unassembled WGS sequence"/>
</dbReference>
<keyword evidence="4 7" id="KW-0378">Hydrolase</keyword>
<evidence type="ECO:0000256" key="4">
    <source>
        <dbReference type="ARBA" id="ARBA00022801"/>
    </source>
</evidence>
<dbReference type="InterPro" id="IPR005105">
    <property type="entry name" value="GlnD_Uridyltrans_N"/>
</dbReference>
<dbReference type="Gene3D" id="3.30.460.10">
    <property type="entry name" value="Beta Polymerase, domain 2"/>
    <property type="match status" value="1"/>
</dbReference>
<dbReference type="Pfam" id="PF08335">
    <property type="entry name" value="GlnD_UR_UTase"/>
    <property type="match status" value="1"/>
</dbReference>
<protein>
    <recommendedName>
        <fullName evidence="7">Bifunctional uridylyltransferase/uridylyl-removing enzyme</fullName>
        <shortName evidence="7">UTase/UR</shortName>
    </recommendedName>
    <alternativeName>
        <fullName evidence="7">Bifunctional [protein-PII] modification enzyme</fullName>
    </alternativeName>
    <alternativeName>
        <fullName evidence="7">Bifunctional nitrogen sensor protein</fullName>
    </alternativeName>
    <domain>
        <recommendedName>
            <fullName evidence="7">[Protein-PII] uridylyltransferase</fullName>
            <shortName evidence="7">PII uridylyltransferase</shortName>
            <shortName evidence="7">UTase</shortName>
            <ecNumber evidence="7">2.7.7.59</ecNumber>
        </recommendedName>
    </domain>
    <domain>
        <recommendedName>
            <fullName evidence="7">[Protein-PII]-UMP uridylyl-removing enzyme</fullName>
            <shortName evidence="7">UR</shortName>
            <ecNumber evidence="7">3.1.4.-</ecNumber>
        </recommendedName>
    </domain>
</protein>
<dbReference type="CDD" id="cd00077">
    <property type="entry name" value="HDc"/>
    <property type="match status" value="1"/>
</dbReference>
<keyword evidence="3" id="KW-0677">Repeat</keyword>
<comment type="domain">
    <text evidence="7">Has four distinct domains: an N-terminal nucleotidyltransferase (NT) domain responsible for UTase activity, a central HD domain that encodes UR activity, and two C-terminal ACT domains that seem to have a role in glutamine sensing.</text>
</comment>
<dbReference type="InterPro" id="IPR002912">
    <property type="entry name" value="ACT_dom"/>
</dbReference>
<dbReference type="PANTHER" id="PTHR47320">
    <property type="entry name" value="BIFUNCTIONAL URIDYLYLTRANSFERASE/URIDYLYL-REMOVING ENZYME"/>
    <property type="match status" value="1"/>
</dbReference>
<reference evidence="10 11" key="1">
    <citation type="submission" date="2020-03" db="EMBL/GenBank/DDBJ databases">
        <title>Genomic Encyclopedia of Type Strains, Phase IV (KMG-IV): sequencing the most valuable type-strain genomes for metagenomic binning, comparative biology and taxonomic classification.</title>
        <authorList>
            <person name="Goeker M."/>
        </authorList>
    </citation>
    <scope>NUCLEOTIDE SEQUENCE [LARGE SCALE GENOMIC DNA]</scope>
    <source>
        <strain evidence="10 11">DSM 24233</strain>
    </source>
</reference>
<dbReference type="Pfam" id="PF03445">
    <property type="entry name" value="DUF294"/>
    <property type="match status" value="1"/>
</dbReference>
<dbReference type="InterPro" id="IPR043519">
    <property type="entry name" value="NT_sf"/>
</dbReference>
<proteinExistence type="inferred from homology"/>
<dbReference type="InterPro" id="IPR013546">
    <property type="entry name" value="PII_UdlTrfase/GS_AdlTrfase"/>
</dbReference>
<comment type="caution">
    <text evidence="10">The sequence shown here is derived from an EMBL/GenBank/DDBJ whole genome shotgun (WGS) entry which is preliminary data.</text>
</comment>
<dbReference type="EC" id="3.1.4.-" evidence="7"/>
<accession>A0A846QR52</accession>